<proteinExistence type="predicted"/>
<evidence type="ECO:0000313" key="1">
    <source>
        <dbReference type="EMBL" id="GFO23153.1"/>
    </source>
</evidence>
<reference evidence="1 2" key="1">
    <citation type="journal article" date="2021" name="Elife">
        <title>Chloroplast acquisition without the gene transfer in kleptoplastic sea slugs, Plakobranchus ocellatus.</title>
        <authorList>
            <person name="Maeda T."/>
            <person name="Takahashi S."/>
            <person name="Yoshida T."/>
            <person name="Shimamura S."/>
            <person name="Takaki Y."/>
            <person name="Nagai Y."/>
            <person name="Toyoda A."/>
            <person name="Suzuki Y."/>
            <person name="Arimoto A."/>
            <person name="Ishii H."/>
            <person name="Satoh N."/>
            <person name="Nishiyama T."/>
            <person name="Hasebe M."/>
            <person name="Maruyama T."/>
            <person name="Minagawa J."/>
            <person name="Obokata J."/>
            <person name="Shigenobu S."/>
        </authorList>
    </citation>
    <scope>NUCLEOTIDE SEQUENCE [LARGE SCALE GENOMIC DNA]</scope>
</reference>
<accession>A0AAV4BU76</accession>
<dbReference type="EMBL" id="BLXT01005502">
    <property type="protein sequence ID" value="GFO23153.1"/>
    <property type="molecule type" value="Genomic_DNA"/>
</dbReference>
<organism evidence="1 2">
    <name type="scientific">Plakobranchus ocellatus</name>
    <dbReference type="NCBI Taxonomy" id="259542"/>
    <lineage>
        <taxon>Eukaryota</taxon>
        <taxon>Metazoa</taxon>
        <taxon>Spiralia</taxon>
        <taxon>Lophotrochozoa</taxon>
        <taxon>Mollusca</taxon>
        <taxon>Gastropoda</taxon>
        <taxon>Heterobranchia</taxon>
        <taxon>Euthyneura</taxon>
        <taxon>Panpulmonata</taxon>
        <taxon>Sacoglossa</taxon>
        <taxon>Placobranchoidea</taxon>
        <taxon>Plakobranchidae</taxon>
        <taxon>Plakobranchus</taxon>
    </lineage>
</organism>
<protein>
    <submittedName>
        <fullName evidence="1">Uncharacterized protein</fullName>
    </submittedName>
</protein>
<name>A0AAV4BU76_9GAST</name>
<dbReference type="AlphaFoldDB" id="A0AAV4BU76"/>
<comment type="caution">
    <text evidence="1">The sequence shown here is derived from an EMBL/GenBank/DDBJ whole genome shotgun (WGS) entry which is preliminary data.</text>
</comment>
<keyword evidence="2" id="KW-1185">Reference proteome</keyword>
<dbReference type="Proteomes" id="UP000735302">
    <property type="component" value="Unassembled WGS sequence"/>
</dbReference>
<evidence type="ECO:0000313" key="2">
    <source>
        <dbReference type="Proteomes" id="UP000735302"/>
    </source>
</evidence>
<sequence length="94" mass="10831">MVEPLCWTTLARVSAIDNMCNMGNSSNPLSTLSHGARNDVIHHSNLAVNLWFRVANWHQSDQDSANRRWFHWVKLIIKISPWETFSTLGRETIV</sequence>
<gene>
    <name evidence="1" type="ORF">PoB_004965800</name>
</gene>